<name>A0A401IPS4_9VIRU</name>
<proteinExistence type="predicted"/>
<reference evidence="2" key="1">
    <citation type="journal article" date="2018" name="J. Virol.">
        <title>Crustacean Genome Exploration Reveals the Evolutionary Origin of White Spot Syndrome Virus.</title>
        <authorList>
            <person name="Kawato S."/>
            <person name="Shitara A."/>
            <person name="Wang Y."/>
            <person name="Nozaki R."/>
            <person name="Kondo H."/>
            <person name="Hirono I."/>
        </authorList>
    </citation>
    <scope>NUCLEOTIDE SEQUENCE</scope>
    <source>
        <strain evidence="2">Kochi-1</strain>
    </source>
</reference>
<evidence type="ECO:0000256" key="1">
    <source>
        <dbReference type="SAM" id="MobiDB-lite"/>
    </source>
</evidence>
<comment type="caution">
    <text evidence="2">The sequence shown here is derived from an EMBL/GenBank/DDBJ whole genome shotgun (WGS) entry which is preliminary data.</text>
</comment>
<protein>
    <submittedName>
        <fullName evidence="2">Wsv023-like protein</fullName>
    </submittedName>
</protein>
<organism evidence="2">
    <name type="scientific">Sesarmops intermedium nimavirus</name>
    <dbReference type="NCBI Taxonomy" id="2133796"/>
    <lineage>
        <taxon>Viruses</taxon>
        <taxon>Viruses incertae sedis</taxon>
        <taxon>Naldaviricetes</taxon>
        <taxon>Nimaviridae</taxon>
    </lineage>
</organism>
<accession>A0A401IPS4</accession>
<feature type="region of interest" description="Disordered" evidence="1">
    <location>
        <begin position="94"/>
        <end position="113"/>
    </location>
</feature>
<sequence>MPTGGAVEVDYDSIINDIVSLYDVPAPSHGSLLDMSDMVYTPTSVSSSPPQKRIKLDREVCQILSQDIEKMKSNNAQIDSIMKQFLVFAGSSKSSEVGGGTDTAATSSKSSSSSQIIGDTAKLAVTTPVLNTLTKLEWMVHICHENSVALDSLSTVLENKQHIWNMFPVAIYDSLDCMIQLCILWKLFGAYVNVQALGSGRTDDTLLDHENPQVVHAKQEINSMLEIRKKIRDPDVPITEILLDVIIPVIKTIHERLR</sequence>
<evidence type="ECO:0000313" key="2">
    <source>
        <dbReference type="EMBL" id="GBG35612.1"/>
    </source>
</evidence>
<dbReference type="EMBL" id="BFCG01000006">
    <property type="protein sequence ID" value="GBG35612.1"/>
    <property type="molecule type" value="Genomic_DNA"/>
</dbReference>